<feature type="domain" description="HTH lacI-type" evidence="5">
    <location>
        <begin position="8"/>
        <end position="62"/>
    </location>
</feature>
<feature type="region of interest" description="Disordered" evidence="4">
    <location>
        <begin position="1"/>
        <end position="24"/>
    </location>
</feature>
<proteinExistence type="predicted"/>
<dbReference type="PANTHER" id="PTHR30146">
    <property type="entry name" value="LACI-RELATED TRANSCRIPTIONAL REPRESSOR"/>
    <property type="match status" value="1"/>
</dbReference>
<dbReference type="Gene3D" id="3.40.50.2300">
    <property type="match status" value="2"/>
</dbReference>
<dbReference type="InterPro" id="IPR010982">
    <property type="entry name" value="Lambda_DNA-bd_dom_sf"/>
</dbReference>
<dbReference type="PANTHER" id="PTHR30146:SF109">
    <property type="entry name" value="HTH-TYPE TRANSCRIPTIONAL REGULATOR GALS"/>
    <property type="match status" value="1"/>
</dbReference>
<gene>
    <name evidence="6" type="ORF">H4W27_002405</name>
</gene>
<keyword evidence="2 6" id="KW-0238">DNA-binding</keyword>
<dbReference type="SMART" id="SM00354">
    <property type="entry name" value="HTH_LACI"/>
    <property type="match status" value="1"/>
</dbReference>
<dbReference type="InterPro" id="IPR046335">
    <property type="entry name" value="LacI/GalR-like_sensor"/>
</dbReference>
<dbReference type="PROSITE" id="PS50932">
    <property type="entry name" value="HTH_LACI_2"/>
    <property type="match status" value="1"/>
</dbReference>
<name>A0ABR9JH98_9MICC</name>
<comment type="caution">
    <text evidence="6">The sequence shown here is derived from an EMBL/GenBank/DDBJ whole genome shotgun (WGS) entry which is preliminary data.</text>
</comment>
<dbReference type="Proteomes" id="UP000643525">
    <property type="component" value="Unassembled WGS sequence"/>
</dbReference>
<organism evidence="6 7">
    <name type="scientific">Nesterenkonia lutea</name>
    <dbReference type="NCBI Taxonomy" id="272919"/>
    <lineage>
        <taxon>Bacteria</taxon>
        <taxon>Bacillati</taxon>
        <taxon>Actinomycetota</taxon>
        <taxon>Actinomycetes</taxon>
        <taxon>Micrococcales</taxon>
        <taxon>Micrococcaceae</taxon>
        <taxon>Nesterenkonia</taxon>
    </lineage>
</organism>
<dbReference type="InterPro" id="IPR000843">
    <property type="entry name" value="HTH_LacI"/>
</dbReference>
<keyword evidence="1" id="KW-0805">Transcription regulation</keyword>
<dbReference type="SUPFAM" id="SSF47413">
    <property type="entry name" value="lambda repressor-like DNA-binding domains"/>
    <property type="match status" value="1"/>
</dbReference>
<feature type="region of interest" description="Disordered" evidence="4">
    <location>
        <begin position="336"/>
        <end position="355"/>
    </location>
</feature>
<dbReference type="Pfam" id="PF13377">
    <property type="entry name" value="Peripla_BP_3"/>
    <property type="match status" value="1"/>
</dbReference>
<evidence type="ECO:0000313" key="6">
    <source>
        <dbReference type="EMBL" id="MBE1525287.1"/>
    </source>
</evidence>
<evidence type="ECO:0000259" key="5">
    <source>
        <dbReference type="PROSITE" id="PS50932"/>
    </source>
</evidence>
<evidence type="ECO:0000256" key="1">
    <source>
        <dbReference type="ARBA" id="ARBA00023015"/>
    </source>
</evidence>
<evidence type="ECO:0000313" key="7">
    <source>
        <dbReference type="Proteomes" id="UP000643525"/>
    </source>
</evidence>
<dbReference type="SUPFAM" id="SSF53822">
    <property type="entry name" value="Periplasmic binding protein-like I"/>
    <property type="match status" value="1"/>
</dbReference>
<sequence length="355" mass="37811">MTPPSTRPTMRDVAERAGVSPKTVSNVLTGTAQVREPTRLRVELAMRELDFVPNFSARGLRNGRTGVIGLALPDLRTAFSASITHAVVEAAHARGLVVQVEETAAEPAREHDLVTRARTHQIDGMILNPVRLQDSVVEHLDHLPPIVLIGEVEQHRTDRVFIDSRAAASEAVLHLVANGARRIVALGGAEAGAVSGKATVGQRLRGYLDALTESGLPRDASLEIEVPEWTITGGAAGMREILDRRVEFDAVLAFTDSIGLGALHELDQAGLSVPADVLICGFDDVEHARYAGTPLTTIGFDHVGYAGAALDLLATRVADRSLEPRAQTIPHELLVRASTAGPPAGSGRRNSPELV</sequence>
<dbReference type="CDD" id="cd01392">
    <property type="entry name" value="HTH_LacI"/>
    <property type="match status" value="1"/>
</dbReference>
<dbReference type="PROSITE" id="PS00356">
    <property type="entry name" value="HTH_LACI_1"/>
    <property type="match status" value="1"/>
</dbReference>
<dbReference type="CDD" id="cd06267">
    <property type="entry name" value="PBP1_LacI_sugar_binding-like"/>
    <property type="match status" value="1"/>
</dbReference>
<dbReference type="InterPro" id="IPR028082">
    <property type="entry name" value="Peripla_BP_I"/>
</dbReference>
<dbReference type="EMBL" id="JADBED010000001">
    <property type="protein sequence ID" value="MBE1525287.1"/>
    <property type="molecule type" value="Genomic_DNA"/>
</dbReference>
<dbReference type="Pfam" id="PF00356">
    <property type="entry name" value="LacI"/>
    <property type="match status" value="1"/>
</dbReference>
<protein>
    <submittedName>
        <fullName evidence="6">DNA-binding LacI/PurR family transcriptional regulator</fullName>
    </submittedName>
</protein>
<reference evidence="6 7" key="1">
    <citation type="submission" date="2020-10" db="EMBL/GenBank/DDBJ databases">
        <title>Sequencing the genomes of 1000 actinobacteria strains.</title>
        <authorList>
            <person name="Klenk H.-P."/>
        </authorList>
    </citation>
    <scope>NUCLEOTIDE SEQUENCE [LARGE SCALE GENOMIC DNA]</scope>
    <source>
        <strain evidence="6 7">DSM 15666</strain>
    </source>
</reference>
<accession>A0ABR9JH98</accession>
<keyword evidence="7" id="KW-1185">Reference proteome</keyword>
<dbReference type="GO" id="GO:0003677">
    <property type="term" value="F:DNA binding"/>
    <property type="evidence" value="ECO:0007669"/>
    <property type="project" value="UniProtKB-KW"/>
</dbReference>
<keyword evidence="3" id="KW-0804">Transcription</keyword>
<evidence type="ECO:0000256" key="4">
    <source>
        <dbReference type="SAM" id="MobiDB-lite"/>
    </source>
</evidence>
<dbReference type="RefSeq" id="WP_192596170.1">
    <property type="nucleotide sequence ID" value="NZ_BAAALJ010000013.1"/>
</dbReference>
<dbReference type="Gene3D" id="1.10.260.40">
    <property type="entry name" value="lambda repressor-like DNA-binding domains"/>
    <property type="match status" value="1"/>
</dbReference>
<evidence type="ECO:0000256" key="3">
    <source>
        <dbReference type="ARBA" id="ARBA00023163"/>
    </source>
</evidence>
<evidence type="ECO:0000256" key="2">
    <source>
        <dbReference type="ARBA" id="ARBA00023125"/>
    </source>
</evidence>